<dbReference type="OrthoDB" id="9790975at2"/>
<dbReference type="Pfam" id="PF03358">
    <property type="entry name" value="FMN_red"/>
    <property type="match status" value="1"/>
</dbReference>
<reference evidence="4 5" key="1">
    <citation type="submission" date="2016-10" db="EMBL/GenBank/DDBJ databases">
        <authorList>
            <person name="de Groot N.N."/>
        </authorList>
    </citation>
    <scope>NUCLEOTIDE SEQUENCE [LARGE SCALE GENOMIC DNA]</scope>
    <source>
        <strain evidence="4 5">CGMCC 1.5012</strain>
    </source>
</reference>
<dbReference type="PANTHER" id="PTHR43278:SF4">
    <property type="entry name" value="NAD(P)H-DEPENDENT FMN-CONTAINING OXIDOREDUCTASE YWQN-RELATED"/>
    <property type="match status" value="1"/>
</dbReference>
<dbReference type="EMBL" id="FNID01000006">
    <property type="protein sequence ID" value="SDM84895.1"/>
    <property type="molecule type" value="Genomic_DNA"/>
</dbReference>
<feature type="domain" description="NADPH-dependent FMN reductase-like" evidence="3">
    <location>
        <begin position="1"/>
        <end position="152"/>
    </location>
</feature>
<gene>
    <name evidence="4" type="ORF">SAMN05192585_10641</name>
</gene>
<dbReference type="AlphaFoldDB" id="A0A1G9WLI8"/>
<evidence type="ECO:0000313" key="4">
    <source>
        <dbReference type="EMBL" id="SDM84895.1"/>
    </source>
</evidence>
<accession>A0A1G9WLI8</accession>
<dbReference type="InterPro" id="IPR029039">
    <property type="entry name" value="Flavoprotein-like_sf"/>
</dbReference>
<evidence type="ECO:0000256" key="1">
    <source>
        <dbReference type="ARBA" id="ARBA00022630"/>
    </source>
</evidence>
<dbReference type="Gene3D" id="3.40.50.360">
    <property type="match status" value="1"/>
</dbReference>
<evidence type="ECO:0000259" key="3">
    <source>
        <dbReference type="Pfam" id="PF03358"/>
    </source>
</evidence>
<dbReference type="GO" id="GO:0016491">
    <property type="term" value="F:oxidoreductase activity"/>
    <property type="evidence" value="ECO:0007669"/>
    <property type="project" value="InterPro"/>
</dbReference>
<dbReference type="Proteomes" id="UP000199182">
    <property type="component" value="Unassembled WGS sequence"/>
</dbReference>
<evidence type="ECO:0000256" key="2">
    <source>
        <dbReference type="ARBA" id="ARBA00022643"/>
    </source>
</evidence>
<proteinExistence type="predicted"/>
<name>A0A1G9WLI8_9FIRM</name>
<dbReference type="PANTHER" id="PTHR43278">
    <property type="entry name" value="NAD(P)H-DEPENDENT FMN-CONTAINING OXIDOREDUCTASE YWQN-RELATED"/>
    <property type="match status" value="1"/>
</dbReference>
<organism evidence="4 5">
    <name type="scientific">Acetanaerobacterium elongatum</name>
    <dbReference type="NCBI Taxonomy" id="258515"/>
    <lineage>
        <taxon>Bacteria</taxon>
        <taxon>Bacillati</taxon>
        <taxon>Bacillota</taxon>
        <taxon>Clostridia</taxon>
        <taxon>Eubacteriales</taxon>
        <taxon>Oscillospiraceae</taxon>
        <taxon>Acetanaerobacterium</taxon>
    </lineage>
</organism>
<evidence type="ECO:0000313" key="5">
    <source>
        <dbReference type="Proteomes" id="UP000199182"/>
    </source>
</evidence>
<keyword evidence="5" id="KW-1185">Reference proteome</keyword>
<keyword evidence="1" id="KW-0285">Flavoprotein</keyword>
<dbReference type="STRING" id="258515.SAMN05192585_10641"/>
<sequence>MKVLAFNGSPHKNGGTYTAIRMMADELEKQGIETEIIHVGGSVIRGCTACGWCGKTGSGACVFNDDLVNECIEKSKSADGIILGSPVYYSGIAGTMKSFLDRFFYAGKTLQFKVGASVVSLRRAGAVDTFQQLNNYFHLRNIILTPGHYWNAVHGSFAEQVQQDEEGAQLMRALGRNMAWLLHALEYSKGTVPLPEVEPRIYTNFIR</sequence>
<dbReference type="SUPFAM" id="SSF52218">
    <property type="entry name" value="Flavoproteins"/>
    <property type="match status" value="1"/>
</dbReference>
<protein>
    <submittedName>
        <fullName evidence="4">Multimeric flavodoxin WrbA</fullName>
    </submittedName>
</protein>
<keyword evidence="2" id="KW-0288">FMN</keyword>
<dbReference type="InterPro" id="IPR005025">
    <property type="entry name" value="FMN_Rdtase-like_dom"/>
</dbReference>
<dbReference type="InterPro" id="IPR051796">
    <property type="entry name" value="ISF_SsuE-like"/>
</dbReference>
<dbReference type="RefSeq" id="WP_092638368.1">
    <property type="nucleotide sequence ID" value="NZ_FNID01000006.1"/>
</dbReference>